<sequence>MVNGQKKKKVLQITTLTQNMLLSFDERSVVIYFRRKQGQPMVQFTTFVTNTDVHGSIKVQ</sequence>
<organism evidence="1 2">
    <name type="scientific">Nelumbo nucifera</name>
    <name type="common">Sacred lotus</name>
    <dbReference type="NCBI Taxonomy" id="4432"/>
    <lineage>
        <taxon>Eukaryota</taxon>
        <taxon>Viridiplantae</taxon>
        <taxon>Streptophyta</taxon>
        <taxon>Embryophyta</taxon>
        <taxon>Tracheophyta</taxon>
        <taxon>Spermatophyta</taxon>
        <taxon>Magnoliopsida</taxon>
        <taxon>Proteales</taxon>
        <taxon>Nelumbonaceae</taxon>
        <taxon>Nelumbo</taxon>
    </lineage>
</organism>
<evidence type="ECO:0000313" key="1">
    <source>
        <dbReference type="EMBL" id="DAD20861.1"/>
    </source>
</evidence>
<reference evidence="1 2" key="1">
    <citation type="journal article" date="2020" name="Mol. Biol. Evol.">
        <title>Distinct Expression and Methylation Patterns for Genes with Different Fates following a Single Whole-Genome Duplication in Flowering Plants.</title>
        <authorList>
            <person name="Shi T."/>
            <person name="Rahmani R.S."/>
            <person name="Gugger P.F."/>
            <person name="Wang M."/>
            <person name="Li H."/>
            <person name="Zhang Y."/>
            <person name="Li Z."/>
            <person name="Wang Q."/>
            <person name="Van de Peer Y."/>
            <person name="Marchal K."/>
            <person name="Chen J."/>
        </authorList>
    </citation>
    <scope>NUCLEOTIDE SEQUENCE [LARGE SCALE GENOMIC DNA]</scope>
    <source>
        <tissue evidence="1">Leaf</tissue>
    </source>
</reference>
<evidence type="ECO:0000313" key="2">
    <source>
        <dbReference type="Proteomes" id="UP000607653"/>
    </source>
</evidence>
<proteinExistence type="predicted"/>
<dbReference type="AlphaFoldDB" id="A0A822XNT0"/>
<protein>
    <submittedName>
        <fullName evidence="1">Uncharacterized protein</fullName>
    </submittedName>
</protein>
<dbReference type="EMBL" id="DUZY01000001">
    <property type="protein sequence ID" value="DAD20861.1"/>
    <property type="molecule type" value="Genomic_DNA"/>
</dbReference>
<gene>
    <name evidence="1" type="ORF">HUJ06_022324</name>
</gene>
<comment type="caution">
    <text evidence="1">The sequence shown here is derived from an EMBL/GenBank/DDBJ whole genome shotgun (WGS) entry which is preliminary data.</text>
</comment>
<keyword evidence="2" id="KW-1185">Reference proteome</keyword>
<name>A0A822XNT0_NELNU</name>
<dbReference type="Proteomes" id="UP000607653">
    <property type="component" value="Unassembled WGS sequence"/>
</dbReference>
<accession>A0A822XNT0</accession>